<dbReference type="InterPro" id="IPR013154">
    <property type="entry name" value="ADH-like_N"/>
</dbReference>
<keyword evidence="9" id="KW-1185">Reference proteome</keyword>
<dbReference type="PANTHER" id="PTHR43161:SF9">
    <property type="entry name" value="SORBITOL DEHYDROGENASE"/>
    <property type="match status" value="1"/>
</dbReference>
<evidence type="ECO:0000313" key="8">
    <source>
        <dbReference type="EMBL" id="KAF6038566.1"/>
    </source>
</evidence>
<dbReference type="Pfam" id="PF08240">
    <property type="entry name" value="ADH_N"/>
    <property type="match status" value="1"/>
</dbReference>
<feature type="domain" description="Alcohol dehydrogenase-like C-terminal" evidence="6">
    <location>
        <begin position="116"/>
        <end position="242"/>
    </location>
</feature>
<proteinExistence type="inferred from homology"/>
<evidence type="ECO:0000256" key="5">
    <source>
        <dbReference type="ARBA" id="ARBA00023002"/>
    </source>
</evidence>
<reference evidence="8" key="1">
    <citation type="submission" date="2020-06" db="EMBL/GenBank/DDBJ databases">
        <title>Draft genome of Bugula neritina, a colonial animal packing powerful symbionts and potential medicines.</title>
        <authorList>
            <person name="Rayko M."/>
        </authorList>
    </citation>
    <scope>NUCLEOTIDE SEQUENCE [LARGE SCALE GENOMIC DNA]</scope>
    <source>
        <strain evidence="8">Kwan_BN1</strain>
    </source>
</reference>
<protein>
    <recommendedName>
        <fullName evidence="10">SORD</fullName>
    </recommendedName>
</protein>
<dbReference type="SUPFAM" id="SSF50129">
    <property type="entry name" value="GroES-like"/>
    <property type="match status" value="1"/>
</dbReference>
<dbReference type="AlphaFoldDB" id="A0A7J7KLL6"/>
<sequence length="286" mass="30526">MVLGHETSAIITKLGPGVDNFKIGDRVHLHPGPACHVCECCIEGNEHNCQVIKLGKAFHGSIRRVCNHPAEYTIRMPENLTMEEGALIEPWTVGVYAVERSRITVGQKCVIIGAGAVGVMVFLAARLAGAVDICVVDISKPKLELISKVGDCKTILASRDCKETARSIEECLGGKPDVAFDASCTAPGITTAIYAAKPCGKVVLAGLAPETCTLPMQHAAINEIDILNVLRYGTCYPRAMEVLRAGKINLKSLIAKKFPLEKTGEAIQAMASGLTQGFKVLVDCTQ</sequence>
<dbReference type="Gene3D" id="3.40.50.720">
    <property type="entry name" value="NAD(P)-binding Rossmann-like Domain"/>
    <property type="match status" value="1"/>
</dbReference>
<dbReference type="Pfam" id="PF00107">
    <property type="entry name" value="ADH_zinc_N"/>
    <property type="match status" value="1"/>
</dbReference>
<name>A0A7J7KLL6_BUGNE</name>
<evidence type="ECO:0000256" key="3">
    <source>
        <dbReference type="ARBA" id="ARBA00022723"/>
    </source>
</evidence>
<dbReference type="InterPro" id="IPR013149">
    <property type="entry name" value="ADH-like_C"/>
</dbReference>
<evidence type="ECO:0000256" key="4">
    <source>
        <dbReference type="ARBA" id="ARBA00022833"/>
    </source>
</evidence>
<dbReference type="GO" id="GO:0003939">
    <property type="term" value="F:L-iditol 2-dehydrogenase (NAD+) activity"/>
    <property type="evidence" value="ECO:0007669"/>
    <property type="project" value="TreeGrafter"/>
</dbReference>
<dbReference type="OrthoDB" id="1879366at2759"/>
<evidence type="ECO:0008006" key="10">
    <source>
        <dbReference type="Google" id="ProtNLM"/>
    </source>
</evidence>
<dbReference type="PANTHER" id="PTHR43161">
    <property type="entry name" value="SORBITOL DEHYDROGENASE"/>
    <property type="match status" value="1"/>
</dbReference>
<keyword evidence="3" id="KW-0479">Metal-binding</keyword>
<accession>A0A7J7KLL6</accession>
<dbReference type="GO" id="GO:0046872">
    <property type="term" value="F:metal ion binding"/>
    <property type="evidence" value="ECO:0007669"/>
    <property type="project" value="UniProtKB-KW"/>
</dbReference>
<evidence type="ECO:0000259" key="7">
    <source>
        <dbReference type="Pfam" id="PF08240"/>
    </source>
</evidence>
<evidence type="ECO:0000259" key="6">
    <source>
        <dbReference type="Pfam" id="PF00107"/>
    </source>
</evidence>
<dbReference type="SUPFAM" id="SSF51735">
    <property type="entry name" value="NAD(P)-binding Rossmann-fold domains"/>
    <property type="match status" value="1"/>
</dbReference>
<dbReference type="Gene3D" id="3.90.180.10">
    <property type="entry name" value="Medium-chain alcohol dehydrogenases, catalytic domain"/>
    <property type="match status" value="1"/>
</dbReference>
<evidence type="ECO:0000313" key="9">
    <source>
        <dbReference type="Proteomes" id="UP000593567"/>
    </source>
</evidence>
<comment type="cofactor">
    <cofactor evidence="1">
        <name>Zn(2+)</name>
        <dbReference type="ChEBI" id="CHEBI:29105"/>
    </cofactor>
</comment>
<dbReference type="InterPro" id="IPR036291">
    <property type="entry name" value="NAD(P)-bd_dom_sf"/>
</dbReference>
<gene>
    <name evidence="8" type="ORF">EB796_003128</name>
</gene>
<comment type="caution">
    <text evidence="8">The sequence shown here is derived from an EMBL/GenBank/DDBJ whole genome shotgun (WGS) entry which is preliminary data.</text>
</comment>
<evidence type="ECO:0000256" key="2">
    <source>
        <dbReference type="ARBA" id="ARBA00008072"/>
    </source>
</evidence>
<dbReference type="InterPro" id="IPR011032">
    <property type="entry name" value="GroES-like_sf"/>
</dbReference>
<evidence type="ECO:0000256" key="1">
    <source>
        <dbReference type="ARBA" id="ARBA00001947"/>
    </source>
</evidence>
<dbReference type="GO" id="GO:0006062">
    <property type="term" value="P:sorbitol catabolic process"/>
    <property type="evidence" value="ECO:0007669"/>
    <property type="project" value="TreeGrafter"/>
</dbReference>
<feature type="domain" description="Alcohol dehydrogenase-like N-terminal" evidence="7">
    <location>
        <begin position="1"/>
        <end position="78"/>
    </location>
</feature>
<keyword evidence="5" id="KW-0560">Oxidoreductase</keyword>
<dbReference type="EMBL" id="VXIV02000397">
    <property type="protein sequence ID" value="KAF6038566.1"/>
    <property type="molecule type" value="Genomic_DNA"/>
</dbReference>
<dbReference type="Proteomes" id="UP000593567">
    <property type="component" value="Unassembled WGS sequence"/>
</dbReference>
<organism evidence="8 9">
    <name type="scientific">Bugula neritina</name>
    <name type="common">Brown bryozoan</name>
    <name type="synonym">Sertularia neritina</name>
    <dbReference type="NCBI Taxonomy" id="10212"/>
    <lineage>
        <taxon>Eukaryota</taxon>
        <taxon>Metazoa</taxon>
        <taxon>Spiralia</taxon>
        <taxon>Lophotrochozoa</taxon>
        <taxon>Bryozoa</taxon>
        <taxon>Gymnolaemata</taxon>
        <taxon>Cheilostomatida</taxon>
        <taxon>Flustrina</taxon>
        <taxon>Buguloidea</taxon>
        <taxon>Bugulidae</taxon>
        <taxon>Bugula</taxon>
    </lineage>
</organism>
<comment type="similarity">
    <text evidence="2">Belongs to the zinc-containing alcohol dehydrogenase family.</text>
</comment>
<keyword evidence="4" id="KW-0862">Zinc</keyword>